<dbReference type="Gene3D" id="3.30.420.10">
    <property type="entry name" value="Ribonuclease H-like superfamily/Ribonuclease H"/>
    <property type="match status" value="1"/>
</dbReference>
<dbReference type="Pfam" id="PF03184">
    <property type="entry name" value="DDE_1"/>
    <property type="match status" value="1"/>
</dbReference>
<comment type="caution">
    <text evidence="5">The sequence shown here is derived from an EMBL/GenBank/DDBJ whole genome shotgun (WGS) entry which is preliminary data.</text>
</comment>
<dbReference type="InterPro" id="IPR009057">
    <property type="entry name" value="Homeodomain-like_sf"/>
</dbReference>
<evidence type="ECO:0000256" key="3">
    <source>
        <dbReference type="ARBA" id="ARBA00023242"/>
    </source>
</evidence>
<accession>A0AAW0QZC3</accession>
<comment type="subcellular location">
    <subcellularLocation>
        <location evidence="1">Nucleus</location>
    </subcellularLocation>
</comment>
<dbReference type="Pfam" id="PF05225">
    <property type="entry name" value="HTH_psq"/>
    <property type="match status" value="1"/>
</dbReference>
<dbReference type="GO" id="GO:0005634">
    <property type="term" value="C:nucleus"/>
    <property type="evidence" value="ECO:0007669"/>
    <property type="project" value="UniProtKB-SubCell"/>
</dbReference>
<dbReference type="SMART" id="SM00674">
    <property type="entry name" value="CENPB"/>
    <property type="match status" value="1"/>
</dbReference>
<feature type="domain" description="HTH CENPB-type" evidence="4">
    <location>
        <begin position="49"/>
        <end position="119"/>
    </location>
</feature>
<dbReference type="PANTHER" id="PTHR19303:SF74">
    <property type="entry name" value="POGO TRANSPOSABLE ELEMENT WITH KRAB DOMAIN"/>
    <property type="match status" value="1"/>
</dbReference>
<dbReference type="PANTHER" id="PTHR19303">
    <property type="entry name" value="TRANSPOSON"/>
    <property type="match status" value="1"/>
</dbReference>
<dbReference type="PROSITE" id="PS51253">
    <property type="entry name" value="HTH_CENPB"/>
    <property type="match status" value="1"/>
</dbReference>
<protein>
    <submittedName>
        <fullName evidence="5">Transposase</fullName>
    </submittedName>
</protein>
<gene>
    <name evidence="5" type="ORF">PG999_004477</name>
</gene>
<dbReference type="InterPro" id="IPR004875">
    <property type="entry name" value="DDE_SF_endonuclease_dom"/>
</dbReference>
<reference evidence="5 6" key="1">
    <citation type="submission" date="2023-01" db="EMBL/GenBank/DDBJ databases">
        <title>Analysis of 21 Apiospora genomes using comparative genomics revels a genus with tremendous synthesis potential of carbohydrate active enzymes and secondary metabolites.</title>
        <authorList>
            <person name="Sorensen T."/>
        </authorList>
    </citation>
    <scope>NUCLEOTIDE SEQUENCE [LARGE SCALE GENOMIC DNA]</scope>
    <source>
        <strain evidence="5 6">CBS 117206</strain>
    </source>
</reference>
<evidence type="ECO:0000256" key="2">
    <source>
        <dbReference type="ARBA" id="ARBA00023125"/>
    </source>
</evidence>
<keyword evidence="2" id="KW-0238">DNA-binding</keyword>
<dbReference type="Pfam" id="PF03221">
    <property type="entry name" value="HTH_Tnp_Tc5"/>
    <property type="match status" value="1"/>
</dbReference>
<sequence length="538" mass="60799">MVRLYTEDDISAAIKDVAGGKSIHKAALYWGIPRSTLISRLHGRQSRRESKSTYQKLSPVQEKHLADWILAQEALGVAPTHTQIKELAQRVLALHGNPMPLGKNWIESFLRRHPALRTKRQRRIDSQRINGASTEVIKSWFSTKLRIPQIQAIKPENRHNMDEHGILEGQGGNGLVVGSSELRSIQQKQPGSRRWTTILECVSALGRAIPPLVIYKGKSVQEQWFPQELGELRGWKFDASNKGWTNDEIAVKWLEDVFIPETAPNDPKDARLLILDGHGSHTTDDFMSLCYQNNIYLLFLPPHSSHVLQPLDVGVFAPMKAYYRKEIGFLTLLTDSAPIGKRNFLICYARARKKALSAQNIKGGWRGSGLWPVCVAKPLTSPLLLENSNRKRPEETTQVSASQDKALTPIQTPLANSVLWSTPKRCIDLERQIRHFHQLGQSDPTTQRQLFRKIQKGYHEKDSLLANAELQIQSLKEKLKLARPRKKRKVQISPNSRFASIESIQCTREGPGQVEIEESDSEISTVSTIESDCIIVQN</sequence>
<dbReference type="InterPro" id="IPR036397">
    <property type="entry name" value="RNaseH_sf"/>
</dbReference>
<dbReference type="Gene3D" id="1.10.10.60">
    <property type="entry name" value="Homeodomain-like"/>
    <property type="match status" value="1"/>
</dbReference>
<evidence type="ECO:0000256" key="1">
    <source>
        <dbReference type="ARBA" id="ARBA00004123"/>
    </source>
</evidence>
<keyword evidence="6" id="KW-1185">Reference proteome</keyword>
<proteinExistence type="predicted"/>
<evidence type="ECO:0000313" key="6">
    <source>
        <dbReference type="Proteomes" id="UP001392437"/>
    </source>
</evidence>
<organism evidence="5 6">
    <name type="scientific">Apiospora kogelbergensis</name>
    <dbReference type="NCBI Taxonomy" id="1337665"/>
    <lineage>
        <taxon>Eukaryota</taxon>
        <taxon>Fungi</taxon>
        <taxon>Dikarya</taxon>
        <taxon>Ascomycota</taxon>
        <taxon>Pezizomycotina</taxon>
        <taxon>Sordariomycetes</taxon>
        <taxon>Xylariomycetidae</taxon>
        <taxon>Amphisphaeriales</taxon>
        <taxon>Apiosporaceae</taxon>
        <taxon>Apiospora</taxon>
    </lineage>
</organism>
<name>A0AAW0QZC3_9PEZI</name>
<dbReference type="InterPro" id="IPR007889">
    <property type="entry name" value="HTH_Psq"/>
</dbReference>
<dbReference type="InterPro" id="IPR050863">
    <property type="entry name" value="CenT-Element_Derived"/>
</dbReference>
<evidence type="ECO:0000313" key="5">
    <source>
        <dbReference type="EMBL" id="KAK8120357.1"/>
    </source>
</evidence>
<dbReference type="InterPro" id="IPR006600">
    <property type="entry name" value="HTH_CenpB_DNA-bd_dom"/>
</dbReference>
<dbReference type="EMBL" id="JAQQWP010000004">
    <property type="protein sequence ID" value="KAK8120357.1"/>
    <property type="molecule type" value="Genomic_DNA"/>
</dbReference>
<dbReference type="AlphaFoldDB" id="A0AAW0QZC3"/>
<dbReference type="Proteomes" id="UP001392437">
    <property type="component" value="Unassembled WGS sequence"/>
</dbReference>
<dbReference type="GO" id="GO:0003677">
    <property type="term" value="F:DNA binding"/>
    <property type="evidence" value="ECO:0007669"/>
    <property type="project" value="UniProtKB-KW"/>
</dbReference>
<dbReference type="SUPFAM" id="SSF46689">
    <property type="entry name" value="Homeodomain-like"/>
    <property type="match status" value="1"/>
</dbReference>
<evidence type="ECO:0000259" key="4">
    <source>
        <dbReference type="PROSITE" id="PS51253"/>
    </source>
</evidence>
<keyword evidence="3" id="KW-0539">Nucleus</keyword>